<evidence type="ECO:0000313" key="1">
    <source>
        <dbReference type="EMBL" id="RST95498.1"/>
    </source>
</evidence>
<dbReference type="AlphaFoldDB" id="A0A429ZPA6"/>
<proteinExistence type="predicted"/>
<sequence length="162" mass="18422">MKKSSWLCLLLLPVVFLAFGLKKVLQPTMTYQDVIISGKIQDKKTVYAAVDLLQKNLKAASEKDLPNYLVTLVTSARQETEPEIQAFFSEQTLEHRLISVQVKSISQTKVTITAQQETLNLEKSNSEKNYPDHQTEANHTLIIEDGQWKIAETIMSATYFFN</sequence>
<comment type="caution">
    <text evidence="1">The sequence shown here is derived from an EMBL/GenBank/DDBJ whole genome shotgun (WGS) entry which is preliminary data.</text>
</comment>
<dbReference type="GeneID" id="98568312"/>
<dbReference type="OrthoDB" id="2186514at2"/>
<dbReference type="RefSeq" id="WP_126779890.1">
    <property type="nucleotide sequence ID" value="NZ_NGJU01000010.1"/>
</dbReference>
<organism evidence="1 2">
    <name type="scientific">Vagococcus salmoninarum</name>
    <dbReference type="NCBI Taxonomy" id="2739"/>
    <lineage>
        <taxon>Bacteria</taxon>
        <taxon>Bacillati</taxon>
        <taxon>Bacillota</taxon>
        <taxon>Bacilli</taxon>
        <taxon>Lactobacillales</taxon>
        <taxon>Enterococcaceae</taxon>
        <taxon>Vagococcus</taxon>
    </lineage>
</organism>
<dbReference type="Proteomes" id="UP000287239">
    <property type="component" value="Unassembled WGS sequence"/>
</dbReference>
<keyword evidence="2" id="KW-1185">Reference proteome</keyword>
<accession>A0A429ZPA6</accession>
<name>A0A429ZPA6_9ENTE</name>
<gene>
    <name evidence="1" type="ORF">CBF35_08020</name>
</gene>
<dbReference type="EMBL" id="NGJU01000010">
    <property type="protein sequence ID" value="RST95498.1"/>
    <property type="molecule type" value="Genomic_DNA"/>
</dbReference>
<protein>
    <submittedName>
        <fullName evidence="1">Uncharacterized protein</fullName>
    </submittedName>
</protein>
<evidence type="ECO:0000313" key="2">
    <source>
        <dbReference type="Proteomes" id="UP000287239"/>
    </source>
</evidence>
<reference evidence="1 2" key="1">
    <citation type="submission" date="2017-05" db="EMBL/GenBank/DDBJ databases">
        <title>Vagococcus spp. assemblies.</title>
        <authorList>
            <person name="Gulvik C.A."/>
        </authorList>
    </citation>
    <scope>NUCLEOTIDE SEQUENCE [LARGE SCALE GENOMIC DNA]</scope>
    <source>
        <strain evidence="1 2">NCFB 2777</strain>
    </source>
</reference>